<feature type="compositionally biased region" description="Basic and acidic residues" evidence="1">
    <location>
        <begin position="64"/>
        <end position="78"/>
    </location>
</feature>
<sequence length="104" mass="11757">MAYLPFILSFFLVVFATYNPQAVASPLILPLEPELTPTLELYAQRRVQESPAATEADQQQQEQKQQEQKQQEQQREQLEETFVSHEAAVREENAEGACSTSTSA</sequence>
<gene>
    <name evidence="3" type="ORF">ENH_00069140</name>
</gene>
<proteinExistence type="predicted"/>
<feature type="chain" id="PRO_5004673932" evidence="2">
    <location>
        <begin position="17"/>
        <end position="104"/>
    </location>
</feature>
<feature type="signal peptide" evidence="2">
    <location>
        <begin position="1"/>
        <end position="16"/>
    </location>
</feature>
<dbReference type="RefSeq" id="XP_013432891.1">
    <property type="nucleotide sequence ID" value="XM_013577437.1"/>
</dbReference>
<keyword evidence="2" id="KW-0732">Signal</keyword>
<dbReference type="GeneID" id="25477047"/>
<organism evidence="3 4">
    <name type="scientific">Eimeria necatrix</name>
    <dbReference type="NCBI Taxonomy" id="51315"/>
    <lineage>
        <taxon>Eukaryota</taxon>
        <taxon>Sar</taxon>
        <taxon>Alveolata</taxon>
        <taxon>Apicomplexa</taxon>
        <taxon>Conoidasida</taxon>
        <taxon>Coccidia</taxon>
        <taxon>Eucoccidiorida</taxon>
        <taxon>Eimeriorina</taxon>
        <taxon>Eimeriidae</taxon>
        <taxon>Eimeria</taxon>
    </lineage>
</organism>
<dbReference type="AlphaFoldDB" id="U6MPK7"/>
<reference evidence="3" key="1">
    <citation type="submission" date="2013-10" db="EMBL/GenBank/DDBJ databases">
        <title>Genomic analysis of the causative agents of coccidiosis in chickens.</title>
        <authorList>
            <person name="Reid A.J."/>
            <person name="Blake D."/>
            <person name="Billington K."/>
            <person name="Browne H."/>
            <person name="Dunn M."/>
            <person name="Hung S."/>
            <person name="Kawahara F."/>
            <person name="Miranda-Saavedra D."/>
            <person name="Mourier T."/>
            <person name="Nagra H."/>
            <person name="Otto T.D."/>
            <person name="Rawlings N."/>
            <person name="Sanchez A."/>
            <person name="Sanders M."/>
            <person name="Subramaniam C."/>
            <person name="Tay Y."/>
            <person name="Dear P."/>
            <person name="Doerig C."/>
            <person name="Gruber A."/>
            <person name="Parkinson J."/>
            <person name="Shirley M."/>
            <person name="Wan K.L."/>
            <person name="Berriman M."/>
            <person name="Tomley F."/>
            <person name="Pain A."/>
        </authorList>
    </citation>
    <scope>NUCLEOTIDE SEQUENCE [LARGE SCALE GENOMIC DNA]</scope>
    <source>
        <strain evidence="3">Houghton</strain>
    </source>
</reference>
<dbReference type="Proteomes" id="UP000030754">
    <property type="component" value="Unassembled WGS sequence"/>
</dbReference>
<dbReference type="EMBL" id="HG722949">
    <property type="protein sequence ID" value="CDJ64424.1"/>
    <property type="molecule type" value="Genomic_DNA"/>
</dbReference>
<protein>
    <submittedName>
        <fullName evidence="3">Uncharacterized protein</fullName>
    </submittedName>
</protein>
<accession>U6MPK7</accession>
<reference evidence="3" key="2">
    <citation type="submission" date="2013-10" db="EMBL/GenBank/DDBJ databases">
        <authorList>
            <person name="Aslett M."/>
        </authorList>
    </citation>
    <scope>NUCLEOTIDE SEQUENCE [LARGE SCALE GENOMIC DNA]</scope>
    <source>
        <strain evidence="3">Houghton</strain>
    </source>
</reference>
<evidence type="ECO:0000313" key="3">
    <source>
        <dbReference type="EMBL" id="CDJ64424.1"/>
    </source>
</evidence>
<evidence type="ECO:0000256" key="1">
    <source>
        <dbReference type="SAM" id="MobiDB-lite"/>
    </source>
</evidence>
<feature type="region of interest" description="Disordered" evidence="1">
    <location>
        <begin position="45"/>
        <end position="79"/>
    </location>
</feature>
<keyword evidence="4" id="KW-1185">Reference proteome</keyword>
<evidence type="ECO:0000313" key="4">
    <source>
        <dbReference type="Proteomes" id="UP000030754"/>
    </source>
</evidence>
<dbReference type="VEuPathDB" id="ToxoDB:ENH_00069140"/>
<evidence type="ECO:0000256" key="2">
    <source>
        <dbReference type="SAM" id="SignalP"/>
    </source>
</evidence>
<name>U6MPK7_9EIME</name>